<accession>A0A428Q139</accession>
<dbReference type="Proteomes" id="UP000288168">
    <property type="component" value="Unassembled WGS sequence"/>
</dbReference>
<dbReference type="EMBL" id="NKCI01000069">
    <property type="protein sequence ID" value="RSL59015.1"/>
    <property type="molecule type" value="Genomic_DNA"/>
</dbReference>
<proteinExistence type="predicted"/>
<organism evidence="2 3">
    <name type="scientific">Fusarium duplospermum</name>
    <dbReference type="NCBI Taxonomy" id="1325734"/>
    <lineage>
        <taxon>Eukaryota</taxon>
        <taxon>Fungi</taxon>
        <taxon>Dikarya</taxon>
        <taxon>Ascomycota</taxon>
        <taxon>Pezizomycotina</taxon>
        <taxon>Sordariomycetes</taxon>
        <taxon>Hypocreomycetidae</taxon>
        <taxon>Hypocreales</taxon>
        <taxon>Nectriaceae</taxon>
        <taxon>Fusarium</taxon>
        <taxon>Fusarium solani species complex</taxon>
    </lineage>
</organism>
<evidence type="ECO:0000313" key="3">
    <source>
        <dbReference type="Proteomes" id="UP000288168"/>
    </source>
</evidence>
<dbReference type="AlphaFoldDB" id="A0A428Q139"/>
<evidence type="ECO:0000313" key="2">
    <source>
        <dbReference type="EMBL" id="RSL59015.1"/>
    </source>
</evidence>
<evidence type="ECO:0000259" key="1">
    <source>
        <dbReference type="Pfam" id="PF14420"/>
    </source>
</evidence>
<dbReference type="OrthoDB" id="539213at2759"/>
<dbReference type="STRING" id="1325734.A0A428Q139"/>
<sequence length="338" mass="38468">MSRAPRIPNAQWEKHKATIHNLYISQEKKLEDVIKLLADEHGFHPTKAQYVRKLERWAFKKNSSKEEWEHAAAVVRKRKSEGKETELQMNGKVISTKKMRKELGRYAYLQSFSWAPPIEPGDDLEGVVARTPPSSLSSGFIMPNYLPWFQFQDYLASIFIPRSPAVSQRPPSQPFQPPTLPESSLPEQTWTGILEARGSHNRFSELLSRHPVTTPGRPGDDTHVQLQRLSQAQPFLQVIQRVIYLSSNNLLRDEQTDNFLGWVTESGSIWALKEIINRKESTCQVFASRLLLNAIRLKNVELVNTILTRDGRPENDNAIPEDAIQTAIPGTKLANIST</sequence>
<protein>
    <recommendedName>
        <fullName evidence="1">Clr5 domain-containing protein</fullName>
    </recommendedName>
</protein>
<dbReference type="PANTHER" id="PTHR38788:SF3">
    <property type="entry name" value="CLR5 DOMAIN-CONTAINING PROTEIN"/>
    <property type="match status" value="1"/>
</dbReference>
<keyword evidence="3" id="KW-1185">Reference proteome</keyword>
<dbReference type="InterPro" id="IPR025676">
    <property type="entry name" value="Clr5_dom"/>
</dbReference>
<dbReference type="Pfam" id="PF14420">
    <property type="entry name" value="Clr5"/>
    <property type="match status" value="1"/>
</dbReference>
<gene>
    <name evidence="2" type="ORF">CEP54_007465</name>
</gene>
<comment type="caution">
    <text evidence="2">The sequence shown here is derived from an EMBL/GenBank/DDBJ whole genome shotgun (WGS) entry which is preliminary data.</text>
</comment>
<dbReference type="PANTHER" id="PTHR38788">
    <property type="entry name" value="CLR5 DOMAIN-CONTAINING PROTEIN"/>
    <property type="match status" value="1"/>
</dbReference>
<name>A0A428Q139_9HYPO</name>
<reference evidence="2 3" key="1">
    <citation type="submission" date="2017-06" db="EMBL/GenBank/DDBJ databases">
        <title>Comparative genomic analysis of Ambrosia Fusariam Clade fungi.</title>
        <authorList>
            <person name="Stajich J.E."/>
            <person name="Carrillo J."/>
            <person name="Kijimoto T."/>
            <person name="Eskalen A."/>
            <person name="O'Donnell K."/>
            <person name="Kasson M."/>
        </authorList>
    </citation>
    <scope>NUCLEOTIDE SEQUENCE [LARGE SCALE GENOMIC DNA]</scope>
    <source>
        <strain evidence="2 3">NRRL62584</strain>
    </source>
</reference>
<feature type="domain" description="Clr5" evidence="1">
    <location>
        <begin position="9"/>
        <end position="61"/>
    </location>
</feature>